<name>A0A0R2A989_9LACO</name>
<organism evidence="1 2">
    <name type="scientific">Ligilactobacillus agilis DSM 20509</name>
    <dbReference type="NCBI Taxonomy" id="1423718"/>
    <lineage>
        <taxon>Bacteria</taxon>
        <taxon>Bacillati</taxon>
        <taxon>Bacillota</taxon>
        <taxon>Bacilli</taxon>
        <taxon>Lactobacillales</taxon>
        <taxon>Lactobacillaceae</taxon>
        <taxon>Ligilactobacillus</taxon>
    </lineage>
</organism>
<keyword evidence="2" id="KW-1185">Reference proteome</keyword>
<evidence type="ECO:0000313" key="2">
    <source>
        <dbReference type="Proteomes" id="UP000051008"/>
    </source>
</evidence>
<accession>A0A0R2A989</accession>
<dbReference type="Proteomes" id="UP000051008">
    <property type="component" value="Unassembled WGS sequence"/>
</dbReference>
<sequence>MKPFLRKDVSLMENNLTFQNQTLTISPRGISKLLALKSKLAIPFNHIVGATIDPGILKDFKGIRSPGTAVPGLYYAGTFYNQQEKLFFNIRTSSTPVVIQLRNEEYDRIVIGVENPRKLVEYLNNLIYSN</sequence>
<proteinExistence type="predicted"/>
<protein>
    <recommendedName>
        <fullName evidence="3">Bacterial Pleckstrin homology domain-containing protein</fullName>
    </recommendedName>
</protein>
<comment type="caution">
    <text evidence="1">The sequence shown here is derived from an EMBL/GenBank/DDBJ whole genome shotgun (WGS) entry which is preliminary data.</text>
</comment>
<dbReference type="AlphaFoldDB" id="A0A0R2A989"/>
<gene>
    <name evidence="1" type="ORF">FC14_GL000663</name>
</gene>
<evidence type="ECO:0000313" key="1">
    <source>
        <dbReference type="EMBL" id="KRM63375.1"/>
    </source>
</evidence>
<dbReference type="EMBL" id="AYYP01000063">
    <property type="protein sequence ID" value="KRM63375.1"/>
    <property type="molecule type" value="Genomic_DNA"/>
</dbReference>
<evidence type="ECO:0008006" key="3">
    <source>
        <dbReference type="Google" id="ProtNLM"/>
    </source>
</evidence>
<reference evidence="1 2" key="1">
    <citation type="journal article" date="2015" name="Genome Announc.">
        <title>Expanding the biotechnology potential of lactobacilli through comparative genomics of 213 strains and associated genera.</title>
        <authorList>
            <person name="Sun Z."/>
            <person name="Harris H.M."/>
            <person name="McCann A."/>
            <person name="Guo C."/>
            <person name="Argimon S."/>
            <person name="Zhang W."/>
            <person name="Yang X."/>
            <person name="Jeffery I.B."/>
            <person name="Cooney J.C."/>
            <person name="Kagawa T.F."/>
            <person name="Liu W."/>
            <person name="Song Y."/>
            <person name="Salvetti E."/>
            <person name="Wrobel A."/>
            <person name="Rasinkangas P."/>
            <person name="Parkhill J."/>
            <person name="Rea M.C."/>
            <person name="O'Sullivan O."/>
            <person name="Ritari J."/>
            <person name="Douillard F.P."/>
            <person name="Paul Ross R."/>
            <person name="Yang R."/>
            <person name="Briner A.E."/>
            <person name="Felis G.E."/>
            <person name="de Vos W.M."/>
            <person name="Barrangou R."/>
            <person name="Klaenhammer T.R."/>
            <person name="Caufield P.W."/>
            <person name="Cui Y."/>
            <person name="Zhang H."/>
            <person name="O'Toole P.W."/>
        </authorList>
    </citation>
    <scope>NUCLEOTIDE SEQUENCE [LARGE SCALE GENOMIC DNA]</scope>
    <source>
        <strain evidence="1 2">DSM 20509</strain>
    </source>
</reference>
<dbReference type="PATRIC" id="fig|1423718.3.peg.690"/>